<sequence>MGYFTSIADQAFKTGPGGERLFFLGGPWSKPLVLKDEQQFTVTYRKHLWMQRCFLTLLILGQPFLLIAIPSVTEKVLGFVSYAGAIMVIQWLTQRIVFGQELAGCKRLPQRMPLSEFYRQLGEQHPEDGLVWRLITCLVFALCGVGIALGPIQMASGIGVICSIFFGACGIGWWYALRLKRQKLKADRISHPRSSTRPASGFVE</sequence>
<feature type="transmembrane region" description="Helical" evidence="1">
    <location>
        <begin position="79"/>
        <end position="98"/>
    </location>
</feature>
<dbReference type="RefSeq" id="WP_200283166.1">
    <property type="nucleotide sequence ID" value="NZ_JAENII010000020.1"/>
</dbReference>
<feature type="transmembrane region" description="Helical" evidence="1">
    <location>
        <begin position="158"/>
        <end position="177"/>
    </location>
</feature>
<reference evidence="2" key="1">
    <citation type="submission" date="2021-01" db="EMBL/GenBank/DDBJ databases">
        <title>Modified the classification status of verrucomicrobia.</title>
        <authorList>
            <person name="Feng X."/>
        </authorList>
    </citation>
    <scope>NUCLEOTIDE SEQUENCE</scope>
    <source>
        <strain evidence="2">KCTC 22201</strain>
    </source>
</reference>
<feature type="transmembrane region" description="Helical" evidence="1">
    <location>
        <begin position="130"/>
        <end position="152"/>
    </location>
</feature>
<evidence type="ECO:0000313" key="2">
    <source>
        <dbReference type="EMBL" id="MBK1828897.1"/>
    </source>
</evidence>
<dbReference type="EMBL" id="JAENII010000020">
    <property type="protein sequence ID" value="MBK1828897.1"/>
    <property type="molecule type" value="Genomic_DNA"/>
</dbReference>
<accession>A0A934RG68</accession>
<comment type="caution">
    <text evidence="2">The sequence shown here is derived from an EMBL/GenBank/DDBJ whole genome shotgun (WGS) entry which is preliminary data.</text>
</comment>
<protein>
    <submittedName>
        <fullName evidence="2">Uncharacterized protein</fullName>
    </submittedName>
</protein>
<feature type="transmembrane region" description="Helical" evidence="1">
    <location>
        <begin position="53"/>
        <end position="73"/>
    </location>
</feature>
<gene>
    <name evidence="2" type="ORF">JIN81_17815</name>
</gene>
<keyword evidence="1" id="KW-1133">Transmembrane helix</keyword>
<dbReference type="AlphaFoldDB" id="A0A934RG68"/>
<evidence type="ECO:0000256" key="1">
    <source>
        <dbReference type="SAM" id="Phobius"/>
    </source>
</evidence>
<proteinExistence type="predicted"/>
<organism evidence="2 3">
    <name type="scientific">Haloferula rosea</name>
    <dbReference type="NCBI Taxonomy" id="490093"/>
    <lineage>
        <taxon>Bacteria</taxon>
        <taxon>Pseudomonadati</taxon>
        <taxon>Verrucomicrobiota</taxon>
        <taxon>Verrucomicrobiia</taxon>
        <taxon>Verrucomicrobiales</taxon>
        <taxon>Verrucomicrobiaceae</taxon>
        <taxon>Haloferula</taxon>
    </lineage>
</organism>
<keyword evidence="1" id="KW-0812">Transmembrane</keyword>
<keyword evidence="1" id="KW-0472">Membrane</keyword>
<dbReference type="Proteomes" id="UP000658278">
    <property type="component" value="Unassembled WGS sequence"/>
</dbReference>
<keyword evidence="3" id="KW-1185">Reference proteome</keyword>
<name>A0A934RG68_9BACT</name>
<evidence type="ECO:0000313" key="3">
    <source>
        <dbReference type="Proteomes" id="UP000658278"/>
    </source>
</evidence>